<comment type="caution">
    <text evidence="3">The sequence shown here is derived from an EMBL/GenBank/DDBJ whole genome shotgun (WGS) entry which is preliminary data.</text>
</comment>
<reference evidence="3 4" key="1">
    <citation type="submission" date="2019-05" db="EMBL/GenBank/DDBJ databases">
        <title>Mumia sp. nov., isolated from the intestinal contents of plateau pika (Ochotona curzoniae) in the Qinghai-Tibet plateau of China.</title>
        <authorList>
            <person name="Tian Z."/>
        </authorList>
    </citation>
    <scope>NUCLEOTIDE SEQUENCE [LARGE SCALE GENOMIC DNA]</scope>
    <source>
        <strain evidence="4">527</strain>
        <strain evidence="3">Z527</strain>
    </source>
</reference>
<name>A0A5C4MKS6_9ACTN</name>
<protein>
    <submittedName>
        <fullName evidence="3">Uncharacterized protein</fullName>
    </submittedName>
</protein>
<evidence type="ECO:0000256" key="1">
    <source>
        <dbReference type="SAM" id="SignalP"/>
    </source>
</evidence>
<accession>A0A5C4MKS6</accession>
<feature type="chain" id="PRO_5036138723" evidence="1">
    <location>
        <begin position="25"/>
        <end position="182"/>
    </location>
</feature>
<dbReference type="RefSeq" id="WP_139086044.1">
    <property type="nucleotide sequence ID" value="NZ_VDFR01000057.1"/>
</dbReference>
<proteinExistence type="predicted"/>
<dbReference type="EMBL" id="VDFR01000057">
    <property type="protein sequence ID" value="TNC46335.1"/>
    <property type="molecule type" value="Genomic_DNA"/>
</dbReference>
<dbReference type="AlphaFoldDB" id="A0A5C4MKS6"/>
<evidence type="ECO:0000313" key="3">
    <source>
        <dbReference type="EMBL" id="TNC46335.1"/>
    </source>
</evidence>
<feature type="signal peptide" evidence="1">
    <location>
        <begin position="1"/>
        <end position="24"/>
    </location>
</feature>
<organism evidence="3 4">
    <name type="scientific">Mumia zhuanghuii</name>
    <dbReference type="NCBI Taxonomy" id="2585211"/>
    <lineage>
        <taxon>Bacteria</taxon>
        <taxon>Bacillati</taxon>
        <taxon>Actinomycetota</taxon>
        <taxon>Actinomycetes</taxon>
        <taxon>Propionibacteriales</taxon>
        <taxon>Nocardioidaceae</taxon>
        <taxon>Mumia</taxon>
    </lineage>
</organism>
<evidence type="ECO:0000313" key="4">
    <source>
        <dbReference type="Proteomes" id="UP000306740"/>
    </source>
</evidence>
<keyword evidence="1" id="KW-0732">Signal</keyword>
<dbReference type="PROSITE" id="PS51257">
    <property type="entry name" value="PROKAR_LIPOPROTEIN"/>
    <property type="match status" value="1"/>
</dbReference>
<evidence type="ECO:0000313" key="2">
    <source>
        <dbReference type="EMBL" id="TNC42291.1"/>
    </source>
</evidence>
<dbReference type="EMBL" id="VDFR01000098">
    <property type="protein sequence ID" value="TNC42291.1"/>
    <property type="molecule type" value="Genomic_DNA"/>
</dbReference>
<dbReference type="OrthoDB" id="4545136at2"/>
<dbReference type="Proteomes" id="UP000306740">
    <property type="component" value="Unassembled WGS sequence"/>
</dbReference>
<sequence length="182" mass="18944">MTRGFVRASRTPVALLLAVGLVMACDPAGTTLPELPKVAALRAPASALEILTGPPCEGVTRIRLMFTAADGTLVRTVVEAPRPRTVEQLTVGVAPEGFTVTEPLPPAFDWRDFEELSIDAGPGDGWVGRATVPLAEVAAGGAEHADDAAAFVPGAGWLDAAEISARDGEDFLMLCTPEPARD</sequence>
<gene>
    <name evidence="3" type="ORF">FHE65_12965</name>
    <name evidence="2" type="ORF">FHE65_21580</name>
</gene>